<protein>
    <submittedName>
        <fullName evidence="1">Uncharacterized protein</fullName>
    </submittedName>
</protein>
<evidence type="ECO:0000313" key="1">
    <source>
        <dbReference type="EMBL" id="MED6172093.1"/>
    </source>
</evidence>
<name>A0ABU6VHJ9_9FABA</name>
<accession>A0ABU6VHJ9</accession>
<comment type="caution">
    <text evidence="1">The sequence shown here is derived from an EMBL/GenBank/DDBJ whole genome shotgun (WGS) entry which is preliminary data.</text>
</comment>
<keyword evidence="2" id="KW-1185">Reference proteome</keyword>
<sequence length="146" mass="16789">MRGDVRRVECSRMIHAKEFDFVDRRYKGESTGEGVYVVQEDWERAHYLRDEDRTLTYKPSWHDIALRNVRRTVEPDNEGWQIQGRGKIRNGAPKIGSDLLSFEKQELVTDSSEPAMRATTNLDKKVDVALAASELTPATPIRALRD</sequence>
<proteinExistence type="predicted"/>
<evidence type="ECO:0000313" key="2">
    <source>
        <dbReference type="Proteomes" id="UP001341840"/>
    </source>
</evidence>
<reference evidence="1 2" key="1">
    <citation type="journal article" date="2023" name="Plants (Basel)">
        <title>Bridging the Gap: Combining Genomics and Transcriptomics Approaches to Understand Stylosanthes scabra, an Orphan Legume from the Brazilian Caatinga.</title>
        <authorList>
            <person name="Ferreira-Neto J.R.C."/>
            <person name="da Silva M.D."/>
            <person name="Binneck E."/>
            <person name="de Melo N.F."/>
            <person name="da Silva R.H."/>
            <person name="de Melo A.L.T.M."/>
            <person name="Pandolfi V."/>
            <person name="Bustamante F.O."/>
            <person name="Brasileiro-Vidal A.C."/>
            <person name="Benko-Iseppon A.M."/>
        </authorList>
    </citation>
    <scope>NUCLEOTIDE SEQUENCE [LARGE SCALE GENOMIC DNA]</scope>
    <source>
        <tissue evidence="1">Leaves</tissue>
    </source>
</reference>
<organism evidence="1 2">
    <name type="scientific">Stylosanthes scabra</name>
    <dbReference type="NCBI Taxonomy" id="79078"/>
    <lineage>
        <taxon>Eukaryota</taxon>
        <taxon>Viridiplantae</taxon>
        <taxon>Streptophyta</taxon>
        <taxon>Embryophyta</taxon>
        <taxon>Tracheophyta</taxon>
        <taxon>Spermatophyta</taxon>
        <taxon>Magnoliopsida</taxon>
        <taxon>eudicotyledons</taxon>
        <taxon>Gunneridae</taxon>
        <taxon>Pentapetalae</taxon>
        <taxon>rosids</taxon>
        <taxon>fabids</taxon>
        <taxon>Fabales</taxon>
        <taxon>Fabaceae</taxon>
        <taxon>Papilionoideae</taxon>
        <taxon>50 kb inversion clade</taxon>
        <taxon>dalbergioids sensu lato</taxon>
        <taxon>Dalbergieae</taxon>
        <taxon>Pterocarpus clade</taxon>
        <taxon>Stylosanthes</taxon>
    </lineage>
</organism>
<dbReference type="Proteomes" id="UP001341840">
    <property type="component" value="Unassembled WGS sequence"/>
</dbReference>
<gene>
    <name evidence="1" type="ORF">PIB30_046908</name>
</gene>
<dbReference type="EMBL" id="JASCZI010151331">
    <property type="protein sequence ID" value="MED6172093.1"/>
    <property type="molecule type" value="Genomic_DNA"/>
</dbReference>